<dbReference type="InterPro" id="IPR011050">
    <property type="entry name" value="Pectin_lyase_fold/virulence"/>
</dbReference>
<dbReference type="SUPFAM" id="SSF51126">
    <property type="entry name" value="Pectin lyase-like"/>
    <property type="match status" value="1"/>
</dbReference>
<dbReference type="GO" id="GO:0019867">
    <property type="term" value="C:outer membrane"/>
    <property type="evidence" value="ECO:0007669"/>
    <property type="project" value="InterPro"/>
</dbReference>
<dbReference type="Gene3D" id="2.160.20.20">
    <property type="match status" value="1"/>
</dbReference>
<organism evidence="2 3">
    <name type="scientific">Candidatus Williamhamiltonella defendens</name>
    <dbReference type="NCBI Taxonomy" id="138072"/>
    <lineage>
        <taxon>Bacteria</taxon>
        <taxon>Pseudomonadati</taxon>
        <taxon>Pseudomonadota</taxon>
        <taxon>Gammaproteobacteria</taxon>
        <taxon>Enterobacterales</taxon>
        <taxon>Enterobacteriaceae</taxon>
        <taxon>aphid secondary symbionts</taxon>
        <taxon>Candidatus Williamhamiltonella</taxon>
    </lineage>
</organism>
<name>A0A2D3TCF9_9ENTR</name>
<dbReference type="InterPro" id="IPR043990">
    <property type="entry name" value="AC_1"/>
</dbReference>
<reference evidence="3" key="2">
    <citation type="submission" date="2017-11" db="EMBL/GenBank/DDBJ databases">
        <title>PacBio sequencing of new strain of the secondary endosymbiont Candidatus Hamiltonella defensa.</title>
        <authorList>
            <person name="Strand M.R."/>
            <person name="Oliver K."/>
        </authorList>
    </citation>
    <scope>NUCLEOTIDE SEQUENCE [LARGE SCALE GENOMIC DNA]</scope>
    <source>
        <strain evidence="3">ZA17</strain>
    </source>
</reference>
<gene>
    <name evidence="2" type="ORF">BJP43_03475</name>
</gene>
<dbReference type="CDD" id="cd01344">
    <property type="entry name" value="PL2_Passenger_AT"/>
    <property type="match status" value="1"/>
</dbReference>
<dbReference type="InterPro" id="IPR006315">
    <property type="entry name" value="OM_autotransptr_brl_dom"/>
</dbReference>
<reference evidence="3" key="1">
    <citation type="submission" date="2016-10" db="EMBL/GenBank/DDBJ databases">
        <authorList>
            <person name="Chevignon G."/>
        </authorList>
    </citation>
    <scope>NUCLEOTIDE SEQUENCE [LARGE SCALE GENOMIC DNA]</scope>
    <source>
        <strain evidence="3">ZA17</strain>
    </source>
</reference>
<evidence type="ECO:0000259" key="1">
    <source>
        <dbReference type="PROSITE" id="PS51208"/>
    </source>
</evidence>
<dbReference type="SMART" id="SM00869">
    <property type="entry name" value="Autotransporter"/>
    <property type="match status" value="1"/>
</dbReference>
<dbReference type="Gene3D" id="2.40.128.130">
    <property type="entry name" value="Autotransporter beta-domain"/>
    <property type="match status" value="1"/>
</dbReference>
<sequence>MRYKKITLHTLRLSVLTMLIHSGGGVSGTKVFDRGTHELTQQAYPEGIEAKNQAQVNNQQGQALSLSGGGSKKTAVKTSGVGTSVMLEGTEKQKITVDTQAAGSSYGLWAIDDSTLTLRHMEITLKGANDWAVAVEKGAKVDIGNSTLSGIKKNFYGLWAKGKETEVTGHQLKINSRNGDGGRAVTSYSARITLKDSTISSQGENSRGILTFEAARVTGHHLDINVEGQGARAISAEGDSTVDIQNSTVSSHGENSFGIVTFDSARVTGHHLDIKVEGQGTKAINAQADSTVDIKDSTVSSHGKNSFGIVALRRTKVTGHHLDIKVEGQGAKAVGFSENSTIHLHDSHIQTLDKNSALLYSAVDTRDPTVTITGGSLNAAGDLIRSADGKTNIVFSKVVISPPGSGNAIHFTGTGGEVDLTLNQTALYGNIVAEGGNKAKVTLDSGSTWSFTNNATVTNLKNAGQMVFEPPHDTPSFSTLTTDHYEGDSGKILFNARLEGDDSPANQLIINQSSKGTTRVTVRNVGGKGGATKGGIRLIEAPEGTDGTFVQDGPIVAGSYQYSLQKGNQENPNDWYLVSSWFARPESLSYANNLRAANTMFHMTLHERLGETQYTEALSEDSPVPGMWIRASGGHHTSSLSDNDGQSDRYVMMLGGHIAQWSSDGLNRYHLGVMGGYGHEYSKAHHRTNEMSSQGKVRGYSAGGYATWYQHPKAPSGFYVDTWALYHWLKNDVTPEERRTESYKSRGVTASVEGGYLLTAGEVVSRSGILHSFWVQPKAQLTWMNVKPEDHTDINGTRVTGRGDYLQSRLGLRAHLLGHSPQDEGKPREFQLFVEANWIYQPKPMAIRMDDEMHEMQGARHLGEFKMGVDAKISSRLYLLVHVAHQIGKKSYRDTRGAVGVKYHF</sequence>
<dbReference type="InterPro" id="IPR012332">
    <property type="entry name" value="Autotransporter_pectin_lyase_C"/>
</dbReference>
<accession>A0A2D3TCF9</accession>
<dbReference type="RefSeq" id="WP_100096294.1">
    <property type="nucleotide sequence ID" value="NZ_CP017613.1"/>
</dbReference>
<dbReference type="Proteomes" id="UP000229055">
    <property type="component" value="Chromosome"/>
</dbReference>
<dbReference type="InterPro" id="IPR036709">
    <property type="entry name" value="Autotransporte_beta_dom_sf"/>
</dbReference>
<evidence type="ECO:0000313" key="2">
    <source>
        <dbReference type="EMBL" id="ATW33497.1"/>
    </source>
</evidence>
<dbReference type="EMBL" id="CP017613">
    <property type="protein sequence ID" value="ATW33497.1"/>
    <property type="molecule type" value="Genomic_DNA"/>
</dbReference>
<dbReference type="InterPro" id="IPR050909">
    <property type="entry name" value="Bact_Autotransporter_VF"/>
</dbReference>
<dbReference type="Pfam" id="PF03797">
    <property type="entry name" value="Autotransporter"/>
    <property type="match status" value="1"/>
</dbReference>
<feature type="domain" description="Autotransporter" evidence="1">
    <location>
        <begin position="620"/>
        <end position="905"/>
    </location>
</feature>
<dbReference type="SUPFAM" id="SSF103515">
    <property type="entry name" value="Autotransporter"/>
    <property type="match status" value="1"/>
</dbReference>
<dbReference type="NCBIfam" id="TIGR01414">
    <property type="entry name" value="autotrans_barl"/>
    <property type="match status" value="1"/>
</dbReference>
<protein>
    <recommendedName>
        <fullName evidence="1">Autotransporter domain-containing protein</fullName>
    </recommendedName>
</protein>
<evidence type="ECO:0000313" key="3">
    <source>
        <dbReference type="Proteomes" id="UP000229055"/>
    </source>
</evidence>
<dbReference type="PANTHER" id="PTHR12338:SF5">
    <property type="entry name" value="ANTIGEN 43-RELATED"/>
    <property type="match status" value="1"/>
</dbReference>
<dbReference type="InterPro" id="IPR005546">
    <property type="entry name" value="Autotransporte_beta"/>
</dbReference>
<dbReference type="Pfam" id="PF18883">
    <property type="entry name" value="AC_1"/>
    <property type="match status" value="1"/>
</dbReference>
<dbReference type="AlphaFoldDB" id="A0A2D3TCF9"/>
<dbReference type="PROSITE" id="PS51208">
    <property type="entry name" value="AUTOTRANSPORTER"/>
    <property type="match status" value="1"/>
</dbReference>
<proteinExistence type="predicted"/>
<dbReference type="PANTHER" id="PTHR12338">
    <property type="entry name" value="AUTOTRANSPORTER"/>
    <property type="match status" value="1"/>
</dbReference>